<sequence length="340" mass="37076">MRHDPLPPFQAEAPVGIGFAQLDAFLRSHAGEYGLEWHDGHGRSTWVKLGAGEFGARRSGEASIVYARAESPDWLHTLKEAVAYHVEENFGAAEIPLQWSGPEQAGQHPPNFSLARIRSVRCIGRNFLRLRLEGDRLERLDRDMIHFRLIPPHPDAPTQWPRLTATGQTQWPQELHRPAYTVAAIDAAAGWLDTDIFIHDGGRICAFAARAAVGTELGLTGPGGGGIPMAGRLLIGGDETAYPALGRIIAAQAPESRIDCHLFGAGADYPFPRHPGLTLSHTPSGEAALSARLQQDWPGAERVWIATEKARLQPLKQAVLAHLPKTMTHLAAYWSAPRSA</sequence>
<evidence type="ECO:0000313" key="4">
    <source>
        <dbReference type="Proteomes" id="UP000199344"/>
    </source>
</evidence>
<evidence type="ECO:0000313" key="3">
    <source>
        <dbReference type="EMBL" id="SDE87530.1"/>
    </source>
</evidence>
<reference evidence="3 4" key="1">
    <citation type="submission" date="2016-10" db="EMBL/GenBank/DDBJ databases">
        <authorList>
            <person name="de Groot N.N."/>
        </authorList>
    </citation>
    <scope>NUCLEOTIDE SEQUENCE [LARGE SCALE GENOMIC DNA]</scope>
    <source>
        <strain evidence="3 4">DSM 22220</strain>
    </source>
</reference>
<dbReference type="CDD" id="cd06193">
    <property type="entry name" value="siderophore_interacting"/>
    <property type="match status" value="1"/>
</dbReference>
<dbReference type="InterPro" id="IPR039261">
    <property type="entry name" value="FNR_nucleotide-bd"/>
</dbReference>
<dbReference type="STRING" id="591205.SAMN05421538_11351"/>
<evidence type="ECO:0000259" key="2">
    <source>
        <dbReference type="PROSITE" id="PS51384"/>
    </source>
</evidence>
<accession>A0A1G7GHC4</accession>
<dbReference type="InterPro" id="IPR017938">
    <property type="entry name" value="Riboflavin_synthase-like_b-brl"/>
</dbReference>
<name>A0A1G7GHC4_9RHOB</name>
<dbReference type="InterPro" id="IPR039374">
    <property type="entry name" value="SIP_fam"/>
</dbReference>
<proteinExistence type="inferred from homology"/>
<dbReference type="GO" id="GO:0016491">
    <property type="term" value="F:oxidoreductase activity"/>
    <property type="evidence" value="ECO:0007669"/>
    <property type="project" value="InterPro"/>
</dbReference>
<organism evidence="3 4">
    <name type="scientific">Paracoccus isoporae</name>
    <dbReference type="NCBI Taxonomy" id="591205"/>
    <lineage>
        <taxon>Bacteria</taxon>
        <taxon>Pseudomonadati</taxon>
        <taxon>Pseudomonadota</taxon>
        <taxon>Alphaproteobacteria</taxon>
        <taxon>Rhodobacterales</taxon>
        <taxon>Paracoccaceae</taxon>
        <taxon>Paracoccus</taxon>
    </lineage>
</organism>
<dbReference type="InterPro" id="IPR017927">
    <property type="entry name" value="FAD-bd_FR_type"/>
</dbReference>
<dbReference type="EMBL" id="FNAH01000013">
    <property type="protein sequence ID" value="SDE87530.1"/>
    <property type="molecule type" value="Genomic_DNA"/>
</dbReference>
<dbReference type="RefSeq" id="WP_090525364.1">
    <property type="nucleotide sequence ID" value="NZ_FNAH01000013.1"/>
</dbReference>
<dbReference type="PANTHER" id="PTHR30157:SF0">
    <property type="entry name" value="NADPH-DEPENDENT FERRIC-CHELATE REDUCTASE"/>
    <property type="match status" value="1"/>
</dbReference>
<gene>
    <name evidence="3" type="ORF">SAMN05421538_11351</name>
</gene>
<dbReference type="InterPro" id="IPR013113">
    <property type="entry name" value="SIP_FAD-bd"/>
</dbReference>
<dbReference type="Pfam" id="PF04954">
    <property type="entry name" value="SIP"/>
    <property type="match status" value="1"/>
</dbReference>
<dbReference type="OrthoDB" id="9814826at2"/>
<keyword evidence="4" id="KW-1185">Reference proteome</keyword>
<dbReference type="PANTHER" id="PTHR30157">
    <property type="entry name" value="FERRIC REDUCTASE, NADPH-DEPENDENT"/>
    <property type="match status" value="1"/>
</dbReference>
<dbReference type="Pfam" id="PF08021">
    <property type="entry name" value="FAD_binding_9"/>
    <property type="match status" value="1"/>
</dbReference>
<dbReference type="AlphaFoldDB" id="A0A1G7GHC4"/>
<dbReference type="Gene3D" id="2.40.30.10">
    <property type="entry name" value="Translation factors"/>
    <property type="match status" value="1"/>
</dbReference>
<dbReference type="SUPFAM" id="SSF63380">
    <property type="entry name" value="Riboflavin synthase domain-like"/>
    <property type="match status" value="1"/>
</dbReference>
<dbReference type="Proteomes" id="UP000199344">
    <property type="component" value="Unassembled WGS sequence"/>
</dbReference>
<dbReference type="InterPro" id="IPR007037">
    <property type="entry name" value="SIP_rossman_dom"/>
</dbReference>
<dbReference type="PROSITE" id="PS51384">
    <property type="entry name" value="FAD_FR"/>
    <property type="match status" value="1"/>
</dbReference>
<evidence type="ECO:0000256" key="1">
    <source>
        <dbReference type="ARBA" id="ARBA00035644"/>
    </source>
</evidence>
<dbReference type="Gene3D" id="3.40.50.80">
    <property type="entry name" value="Nucleotide-binding domain of ferredoxin-NADP reductase (FNR) module"/>
    <property type="match status" value="1"/>
</dbReference>
<protein>
    <submittedName>
        <fullName evidence="3">NADPH-dependent ferric siderophore reductase, contains FAD-binding and SIP domains</fullName>
    </submittedName>
</protein>
<comment type="similarity">
    <text evidence="1">Belongs to the SIP oxidoreductase family.</text>
</comment>
<feature type="domain" description="FAD-binding FR-type" evidence="2">
    <location>
        <begin position="110"/>
        <end position="229"/>
    </location>
</feature>